<dbReference type="PIRSF" id="PIRSF031032">
    <property type="entry name" value="TMP_97_prd"/>
    <property type="match status" value="1"/>
</dbReference>
<dbReference type="InterPro" id="IPR016964">
    <property type="entry name" value="Sigma2_recept"/>
</dbReference>
<feature type="transmembrane region" description="Helical" evidence="7">
    <location>
        <begin position="63"/>
        <end position="86"/>
    </location>
</feature>
<evidence type="ECO:0000256" key="3">
    <source>
        <dbReference type="ARBA" id="ARBA00022692"/>
    </source>
</evidence>
<feature type="transmembrane region" description="Helical" evidence="7">
    <location>
        <begin position="98"/>
        <end position="121"/>
    </location>
</feature>
<dbReference type="GO" id="GO:0005789">
    <property type="term" value="C:endoplasmic reticulum membrane"/>
    <property type="evidence" value="ECO:0007669"/>
    <property type="project" value="UniProtKB-SubCell"/>
</dbReference>
<feature type="transmembrane region" description="Helical" evidence="7">
    <location>
        <begin position="7"/>
        <end position="29"/>
    </location>
</feature>
<evidence type="ECO:0000256" key="4">
    <source>
        <dbReference type="ARBA" id="ARBA00022824"/>
    </source>
</evidence>
<proteinExistence type="inferred from homology"/>
<dbReference type="Pfam" id="PF05241">
    <property type="entry name" value="EBP"/>
    <property type="match status" value="1"/>
</dbReference>
<comment type="caution">
    <text evidence="9">The sequence shown here is derived from an EMBL/GenBank/DDBJ whole genome shotgun (WGS) entry which is preliminary data.</text>
</comment>
<evidence type="ECO:0000256" key="1">
    <source>
        <dbReference type="ARBA" id="ARBA00004477"/>
    </source>
</evidence>
<keyword evidence="3 7" id="KW-0812">Transmembrane</keyword>
<name>A0A9W8HM29_9FUNG</name>
<dbReference type="Proteomes" id="UP001140217">
    <property type="component" value="Unassembled WGS sequence"/>
</dbReference>
<protein>
    <recommendedName>
        <fullName evidence="7">Efficient mitochondria targeting-associated protein 19</fullName>
    </recommendedName>
</protein>
<dbReference type="PROSITE" id="PS51751">
    <property type="entry name" value="EXPERA"/>
    <property type="match status" value="1"/>
</dbReference>
<evidence type="ECO:0000256" key="7">
    <source>
        <dbReference type="PIRNR" id="PIRNR031032"/>
    </source>
</evidence>
<dbReference type="InterPro" id="IPR051987">
    <property type="entry name" value="Sigma-2_receptor-like"/>
</dbReference>
<feature type="domain" description="EXPERA" evidence="8">
    <location>
        <begin position="5"/>
        <end position="146"/>
    </location>
</feature>
<dbReference type="EMBL" id="JANBUL010000031">
    <property type="protein sequence ID" value="KAJ2784216.1"/>
    <property type="molecule type" value="Genomic_DNA"/>
</dbReference>
<dbReference type="OrthoDB" id="433124at2759"/>
<dbReference type="PANTHER" id="PTHR31204:SF1">
    <property type="entry name" value="SIGMA INTRACELLULAR RECEPTOR 2"/>
    <property type="match status" value="1"/>
</dbReference>
<sequence>MPSRLDAMFAAYFATHIPITLLVDVVPLLPEHAIPRPLRALNAFLTGAVGDPFMVVGPQPGLVWFRSLLAAELALQLPFFFYAVWALWTACPRRHLPLLVYGTHVATTMVPILASLLFGSIGRSAAERARLAAMYLPYLLIPVSMAVVSYGRCARALAARRSKAD</sequence>
<gene>
    <name evidence="9" type="primary">tmem97</name>
    <name evidence="9" type="ORF">H4R18_001271</name>
</gene>
<keyword evidence="4 7" id="KW-0256">Endoplasmic reticulum</keyword>
<comment type="similarity">
    <text evidence="2">Belongs to the TMEM97/sigma-2 receptor family.</text>
</comment>
<dbReference type="InterPro" id="IPR033118">
    <property type="entry name" value="EXPERA"/>
</dbReference>
<comment type="subcellular location">
    <subcellularLocation>
        <location evidence="1">Endoplasmic reticulum membrane</location>
        <topology evidence="1">Multi-pass membrane protein</topology>
    </subcellularLocation>
</comment>
<organism evidence="9 10">
    <name type="scientific">Coemansia javaensis</name>
    <dbReference type="NCBI Taxonomy" id="2761396"/>
    <lineage>
        <taxon>Eukaryota</taxon>
        <taxon>Fungi</taxon>
        <taxon>Fungi incertae sedis</taxon>
        <taxon>Zoopagomycota</taxon>
        <taxon>Kickxellomycotina</taxon>
        <taxon>Kickxellomycetes</taxon>
        <taxon>Kickxellales</taxon>
        <taxon>Kickxellaceae</taxon>
        <taxon>Coemansia</taxon>
    </lineage>
</organism>
<dbReference type="AlphaFoldDB" id="A0A9W8HM29"/>
<evidence type="ECO:0000256" key="6">
    <source>
        <dbReference type="ARBA" id="ARBA00023136"/>
    </source>
</evidence>
<evidence type="ECO:0000256" key="5">
    <source>
        <dbReference type="ARBA" id="ARBA00022989"/>
    </source>
</evidence>
<dbReference type="PANTHER" id="PTHR31204">
    <property type="entry name" value="SIGMA INTRACELLULAR RECEPTOR 2"/>
    <property type="match status" value="1"/>
</dbReference>
<keyword evidence="6 7" id="KW-0472">Membrane</keyword>
<evidence type="ECO:0000313" key="9">
    <source>
        <dbReference type="EMBL" id="KAJ2784216.1"/>
    </source>
</evidence>
<evidence type="ECO:0000313" key="10">
    <source>
        <dbReference type="Proteomes" id="UP001140217"/>
    </source>
</evidence>
<evidence type="ECO:0000256" key="2">
    <source>
        <dbReference type="ARBA" id="ARBA00009096"/>
    </source>
</evidence>
<reference evidence="9" key="1">
    <citation type="submission" date="2022-07" db="EMBL/GenBank/DDBJ databases">
        <title>Phylogenomic reconstructions and comparative analyses of Kickxellomycotina fungi.</title>
        <authorList>
            <person name="Reynolds N.K."/>
            <person name="Stajich J.E."/>
            <person name="Barry K."/>
            <person name="Grigoriev I.V."/>
            <person name="Crous P."/>
            <person name="Smith M.E."/>
        </authorList>
    </citation>
    <scope>NUCLEOTIDE SEQUENCE</scope>
    <source>
        <strain evidence="9">NBRC 105414</strain>
    </source>
</reference>
<accession>A0A9W8HM29</accession>
<evidence type="ECO:0000259" key="8">
    <source>
        <dbReference type="PROSITE" id="PS51751"/>
    </source>
</evidence>
<keyword evidence="5 7" id="KW-1133">Transmembrane helix</keyword>
<feature type="transmembrane region" description="Helical" evidence="7">
    <location>
        <begin position="133"/>
        <end position="153"/>
    </location>
</feature>
<keyword evidence="10" id="KW-1185">Reference proteome</keyword>